<name>A0A915KRV6_ROMCU</name>
<sequence length="60" mass="6690">MDEKYIQQNGKTDGKDRSTKAFLTILLSRIKFHTEKTTIDVSVILSCVLFNIAAVALAMT</sequence>
<dbReference type="Proteomes" id="UP000887565">
    <property type="component" value="Unplaced"/>
</dbReference>
<proteinExistence type="predicted"/>
<dbReference type="AlphaFoldDB" id="A0A915KRV6"/>
<evidence type="ECO:0000313" key="2">
    <source>
        <dbReference type="Proteomes" id="UP000887565"/>
    </source>
</evidence>
<keyword evidence="2" id="KW-1185">Reference proteome</keyword>
<organism evidence="2 3">
    <name type="scientific">Romanomermis culicivorax</name>
    <name type="common">Nematode worm</name>
    <dbReference type="NCBI Taxonomy" id="13658"/>
    <lineage>
        <taxon>Eukaryota</taxon>
        <taxon>Metazoa</taxon>
        <taxon>Ecdysozoa</taxon>
        <taxon>Nematoda</taxon>
        <taxon>Enoplea</taxon>
        <taxon>Dorylaimia</taxon>
        <taxon>Mermithida</taxon>
        <taxon>Mermithoidea</taxon>
        <taxon>Mermithidae</taxon>
        <taxon>Romanomermis</taxon>
    </lineage>
</organism>
<keyword evidence="1" id="KW-0472">Membrane</keyword>
<evidence type="ECO:0000256" key="1">
    <source>
        <dbReference type="SAM" id="Phobius"/>
    </source>
</evidence>
<accession>A0A915KRV6</accession>
<feature type="transmembrane region" description="Helical" evidence="1">
    <location>
        <begin position="39"/>
        <end position="59"/>
    </location>
</feature>
<keyword evidence="1" id="KW-1133">Transmembrane helix</keyword>
<reference evidence="3" key="1">
    <citation type="submission" date="2022-11" db="UniProtKB">
        <authorList>
            <consortium name="WormBaseParasite"/>
        </authorList>
    </citation>
    <scope>IDENTIFICATION</scope>
</reference>
<evidence type="ECO:0000313" key="3">
    <source>
        <dbReference type="WBParaSite" id="nRc.2.0.1.t41219-RA"/>
    </source>
</evidence>
<protein>
    <submittedName>
        <fullName evidence="3">Uncharacterized protein</fullName>
    </submittedName>
</protein>
<keyword evidence="1" id="KW-0812">Transmembrane</keyword>
<dbReference type="WBParaSite" id="nRc.2.0.1.t41219-RA">
    <property type="protein sequence ID" value="nRc.2.0.1.t41219-RA"/>
    <property type="gene ID" value="nRc.2.0.1.g41219"/>
</dbReference>